<feature type="binding site" evidence="5">
    <location>
        <begin position="200"/>
        <end position="201"/>
    </location>
    <ligand>
        <name>substrate</name>
    </ligand>
</feature>
<accession>A0A401H9V2</accession>
<keyword evidence="3 5" id="KW-0324">Glycolysis</keyword>
<feature type="active site" description="Electrophile" evidence="5">
    <location>
        <position position="91"/>
    </location>
</feature>
<proteinExistence type="inferred from homology"/>
<dbReference type="InterPro" id="IPR022891">
    <property type="entry name" value="Triosephosphate_isomerase_arc"/>
</dbReference>
<dbReference type="PROSITE" id="PS00171">
    <property type="entry name" value="TIM_1"/>
    <property type="match status" value="1"/>
</dbReference>
<comment type="function">
    <text evidence="5">Involved in the gluconeogenesis. Catalyzes stereospecifically the conversion of dihydroxyacetone phosphate (DHAP) to D-glyceraldehyde-3-phosphate (G3P).</text>
</comment>
<dbReference type="InterPro" id="IPR035990">
    <property type="entry name" value="TIM_sf"/>
</dbReference>
<dbReference type="GO" id="GO:0005737">
    <property type="term" value="C:cytoplasm"/>
    <property type="evidence" value="ECO:0007669"/>
    <property type="project" value="UniProtKB-SubCell"/>
</dbReference>
<evidence type="ECO:0000313" key="6">
    <source>
        <dbReference type="EMBL" id="GBF09132.1"/>
    </source>
</evidence>
<protein>
    <recommendedName>
        <fullName evidence="5">Triosephosphate isomerase</fullName>
        <shortName evidence="5">TIM</shortName>
        <shortName evidence="5">TPI</shortName>
        <ecNumber evidence="5">5.3.1.1</ecNumber>
    </recommendedName>
    <alternativeName>
        <fullName evidence="5">Triose-phosphate isomerase</fullName>
    </alternativeName>
</protein>
<dbReference type="AlphaFoldDB" id="A0A401H9V2"/>
<reference evidence="6 7" key="1">
    <citation type="submission" date="2017-02" db="EMBL/GenBank/DDBJ databases">
        <title>isolation and characterization of a novel temperate virus Aeropyrum globular virus 1 infecting hyperthermophilic archaeon Aeropyrum.</title>
        <authorList>
            <person name="Yumiya M."/>
            <person name="Yoshida T."/>
            <person name="Sako Y."/>
        </authorList>
    </citation>
    <scope>NUCLEOTIDE SEQUENCE [LARGE SCALE GENOMIC DNA]</scope>
    <source>
        <strain evidence="6 7">YK1-12-2013</strain>
    </source>
</reference>
<dbReference type="InterPro" id="IPR013785">
    <property type="entry name" value="Aldolase_TIM"/>
</dbReference>
<dbReference type="RefSeq" id="WP_131160136.1">
    <property type="nucleotide sequence ID" value="NZ_BDMD01000043.1"/>
</dbReference>
<feature type="binding site" evidence="5">
    <location>
        <begin position="8"/>
        <end position="10"/>
    </location>
    <ligand>
        <name>substrate</name>
    </ligand>
</feature>
<dbReference type="UniPathway" id="UPA00109">
    <property type="reaction ID" value="UER00189"/>
</dbReference>
<dbReference type="InterPro" id="IPR000652">
    <property type="entry name" value="Triosephosphate_isomerase"/>
</dbReference>
<dbReference type="OrthoDB" id="9465at2157"/>
<keyword evidence="4 5" id="KW-0413">Isomerase</keyword>
<evidence type="ECO:0000313" key="7">
    <source>
        <dbReference type="Proteomes" id="UP000291213"/>
    </source>
</evidence>
<keyword evidence="1 5" id="KW-0312">Gluconeogenesis</keyword>
<comment type="catalytic activity">
    <reaction evidence="5">
        <text>D-glyceraldehyde 3-phosphate = dihydroxyacetone phosphate</text>
        <dbReference type="Rhea" id="RHEA:18585"/>
        <dbReference type="ChEBI" id="CHEBI:57642"/>
        <dbReference type="ChEBI" id="CHEBI:59776"/>
        <dbReference type="EC" id="5.3.1.1"/>
    </reaction>
</comment>
<dbReference type="NCBIfam" id="NF003302">
    <property type="entry name" value="PRK04302.1"/>
    <property type="match status" value="1"/>
</dbReference>
<dbReference type="InterPro" id="IPR020861">
    <property type="entry name" value="Triosephosphate_isomerase_AS"/>
</dbReference>
<comment type="subunit">
    <text evidence="5">Homotetramer; dimer of dimers.</text>
</comment>
<comment type="subcellular location">
    <subcellularLocation>
        <location evidence="5">Cytoplasm</location>
    </subcellularLocation>
</comment>
<evidence type="ECO:0000256" key="3">
    <source>
        <dbReference type="ARBA" id="ARBA00023152"/>
    </source>
</evidence>
<dbReference type="HAMAP" id="MF_00147_A">
    <property type="entry name" value="TIM_A"/>
    <property type="match status" value="1"/>
</dbReference>
<gene>
    <name evidence="5" type="primary">tpiA</name>
    <name evidence="6" type="ORF">apy_08570</name>
</gene>
<dbReference type="Pfam" id="PF00121">
    <property type="entry name" value="TIM"/>
    <property type="match status" value="1"/>
</dbReference>
<dbReference type="GO" id="GO:0006096">
    <property type="term" value="P:glycolytic process"/>
    <property type="evidence" value="ECO:0007669"/>
    <property type="project" value="UniProtKB-UniRule"/>
</dbReference>
<dbReference type="Proteomes" id="UP000291213">
    <property type="component" value="Unassembled WGS sequence"/>
</dbReference>
<evidence type="ECO:0000256" key="2">
    <source>
        <dbReference type="ARBA" id="ARBA00022490"/>
    </source>
</evidence>
<dbReference type="EC" id="5.3.1.1" evidence="5"/>
<keyword evidence="2 5" id="KW-0963">Cytoplasm</keyword>
<dbReference type="PROSITE" id="PS51440">
    <property type="entry name" value="TIM_2"/>
    <property type="match status" value="1"/>
</dbReference>
<dbReference type="NCBIfam" id="TIGR00419">
    <property type="entry name" value="tim"/>
    <property type="match status" value="1"/>
</dbReference>
<organism evidence="6 7">
    <name type="scientific">Aeropyrum pernix</name>
    <dbReference type="NCBI Taxonomy" id="56636"/>
    <lineage>
        <taxon>Archaea</taxon>
        <taxon>Thermoproteota</taxon>
        <taxon>Thermoprotei</taxon>
        <taxon>Desulfurococcales</taxon>
        <taxon>Desulfurococcaceae</taxon>
        <taxon>Aeropyrum</taxon>
    </lineage>
</organism>
<name>A0A401H9V2_AERPX</name>
<comment type="pathway">
    <text evidence="5">Carbohydrate degradation; glycolysis; D-glyceraldehyde 3-phosphate from glycerone phosphate: step 1/1.</text>
</comment>
<evidence type="ECO:0000256" key="5">
    <source>
        <dbReference type="HAMAP-Rule" id="MF_00147"/>
    </source>
</evidence>
<feature type="binding site" evidence="5">
    <location>
        <position position="144"/>
    </location>
    <ligand>
        <name>substrate</name>
    </ligand>
</feature>
<comment type="pathway">
    <text evidence="5">Carbohydrate biosynthesis; gluconeogenesis.</text>
</comment>
<comment type="similarity">
    <text evidence="5">Belongs to the triosephosphate isomerase family.</text>
</comment>
<dbReference type="GO" id="GO:0004807">
    <property type="term" value="F:triose-phosphate isomerase activity"/>
    <property type="evidence" value="ECO:0007669"/>
    <property type="project" value="UniProtKB-UniRule"/>
</dbReference>
<comment type="caution">
    <text evidence="6">The sequence shown here is derived from an EMBL/GenBank/DDBJ whole genome shotgun (WGS) entry which is preliminary data.</text>
</comment>
<sequence length="223" mass="23066">MKPVLAVNMKTYSSAFGEGARRLARDAARVAREVDVRVILVAPLINASSLAGVYGDVYIQHTDPVDLGAHTGYTPVEAAAAEGLRGVMVNHSEHKVTYRHLQAVVSKARSLGLEVLACADTPEEAAAAALLRPSMVALEPPELIGTGIPVSQAKPEVITRGVEAVARVAPGVAVLAGAGITAGEDARRAVELGAQGVLVASAVMKAKDPHGKMLELAEAMAKL</sequence>
<dbReference type="EMBL" id="BDMD01000043">
    <property type="protein sequence ID" value="GBF09132.1"/>
    <property type="molecule type" value="Genomic_DNA"/>
</dbReference>
<feature type="active site" description="Proton acceptor" evidence="5">
    <location>
        <position position="139"/>
    </location>
</feature>
<dbReference type="Gene3D" id="3.20.20.70">
    <property type="entry name" value="Aldolase class I"/>
    <property type="match status" value="1"/>
</dbReference>
<feature type="binding site" evidence="5">
    <location>
        <position position="179"/>
    </location>
    <ligand>
        <name>substrate</name>
    </ligand>
</feature>
<evidence type="ECO:0000256" key="1">
    <source>
        <dbReference type="ARBA" id="ARBA00022432"/>
    </source>
</evidence>
<dbReference type="SUPFAM" id="SSF51351">
    <property type="entry name" value="Triosephosphate isomerase (TIM)"/>
    <property type="match status" value="1"/>
</dbReference>
<evidence type="ECO:0000256" key="4">
    <source>
        <dbReference type="ARBA" id="ARBA00023235"/>
    </source>
</evidence>
<dbReference type="GO" id="GO:0006094">
    <property type="term" value="P:gluconeogenesis"/>
    <property type="evidence" value="ECO:0007669"/>
    <property type="project" value="UniProtKB-UniRule"/>
</dbReference>
<dbReference type="UniPathway" id="UPA00138"/>